<feature type="transmembrane region" description="Helical" evidence="13">
    <location>
        <begin position="375"/>
        <end position="401"/>
    </location>
</feature>
<feature type="transmembrane region" description="Helical" evidence="13">
    <location>
        <begin position="94"/>
        <end position="118"/>
    </location>
</feature>
<dbReference type="AlphaFoldDB" id="A0AAD9K6Y5"/>
<feature type="transmembrane region" description="Helical" evidence="13">
    <location>
        <begin position="57"/>
        <end position="74"/>
    </location>
</feature>
<proteinExistence type="inferred from homology"/>
<evidence type="ECO:0000256" key="1">
    <source>
        <dbReference type="ARBA" id="ARBA00004477"/>
    </source>
</evidence>
<dbReference type="EMBL" id="JAODUP010000043">
    <property type="protein sequence ID" value="KAK2166021.1"/>
    <property type="molecule type" value="Genomic_DNA"/>
</dbReference>
<evidence type="ECO:0000256" key="8">
    <source>
        <dbReference type="ARBA" id="ARBA00023136"/>
    </source>
</evidence>
<gene>
    <name evidence="15" type="ORF">LSH36_43g00030</name>
</gene>
<evidence type="ECO:0000256" key="10">
    <source>
        <dbReference type="ARBA" id="ARBA00047280"/>
    </source>
</evidence>
<organism evidence="15 16">
    <name type="scientific">Paralvinella palmiformis</name>
    <dbReference type="NCBI Taxonomy" id="53620"/>
    <lineage>
        <taxon>Eukaryota</taxon>
        <taxon>Metazoa</taxon>
        <taxon>Spiralia</taxon>
        <taxon>Lophotrochozoa</taxon>
        <taxon>Annelida</taxon>
        <taxon>Polychaeta</taxon>
        <taxon>Sedentaria</taxon>
        <taxon>Canalipalpata</taxon>
        <taxon>Terebellida</taxon>
        <taxon>Terebelliformia</taxon>
        <taxon>Alvinellidae</taxon>
        <taxon>Paralvinella</taxon>
    </lineage>
</organism>
<keyword evidence="3" id="KW-0645">Protease</keyword>
<comment type="similarity">
    <text evidence="2">Belongs to the peptidase U48 family.</text>
</comment>
<evidence type="ECO:0000256" key="6">
    <source>
        <dbReference type="ARBA" id="ARBA00022824"/>
    </source>
</evidence>
<dbReference type="InterPro" id="IPR003675">
    <property type="entry name" value="Rce1/LyrA-like_dom"/>
</dbReference>
<dbReference type="GO" id="GO:0005789">
    <property type="term" value="C:endoplasmic reticulum membrane"/>
    <property type="evidence" value="ECO:0007669"/>
    <property type="project" value="UniProtKB-SubCell"/>
</dbReference>
<evidence type="ECO:0000256" key="11">
    <source>
        <dbReference type="ARBA" id="ARBA00049729"/>
    </source>
</evidence>
<evidence type="ECO:0000313" key="15">
    <source>
        <dbReference type="EMBL" id="KAK2166021.1"/>
    </source>
</evidence>
<evidence type="ECO:0000256" key="9">
    <source>
        <dbReference type="ARBA" id="ARBA00032607"/>
    </source>
</evidence>
<feature type="transmembrane region" description="Helical" evidence="13">
    <location>
        <begin position="15"/>
        <end position="37"/>
    </location>
</feature>
<comment type="caution">
    <text evidence="15">The sequence shown here is derived from an EMBL/GenBank/DDBJ whole genome shotgun (WGS) entry which is preliminary data.</text>
</comment>
<keyword evidence="5" id="KW-0378">Hydrolase</keyword>
<dbReference type="Proteomes" id="UP001208570">
    <property type="component" value="Unassembled WGS sequence"/>
</dbReference>
<keyword evidence="8 13" id="KW-0472">Membrane</keyword>
<evidence type="ECO:0000259" key="14">
    <source>
        <dbReference type="Pfam" id="PF02517"/>
    </source>
</evidence>
<keyword evidence="4 13" id="KW-0812">Transmembrane</keyword>
<name>A0AAD9K6Y5_9ANNE</name>
<dbReference type="GO" id="GO:0071586">
    <property type="term" value="P:CAAX-box protein processing"/>
    <property type="evidence" value="ECO:0007669"/>
    <property type="project" value="InterPro"/>
</dbReference>
<comment type="catalytic activity">
    <reaction evidence="10">
        <text>Hydrolyzes the peptide bond -P2-(S-farnesyl or geranylgeranyl)C-P1'-P2'-P3'-COOH where P1' and P2' are amino acids with aliphatic sidechains and P3' is any C-terminal residue.</text>
        <dbReference type="EC" id="3.4.26.1"/>
    </reaction>
</comment>
<dbReference type="EC" id="3.4.26.1" evidence="11"/>
<evidence type="ECO:0000256" key="4">
    <source>
        <dbReference type="ARBA" id="ARBA00022692"/>
    </source>
</evidence>
<evidence type="ECO:0000256" key="3">
    <source>
        <dbReference type="ARBA" id="ARBA00022670"/>
    </source>
</evidence>
<keyword evidence="7 13" id="KW-1133">Transmembrane helix</keyword>
<protein>
    <recommendedName>
        <fullName evidence="12">CAAX prenyl protease 2</fullName>
        <ecNumber evidence="11">3.4.26.1</ecNumber>
    </recommendedName>
    <alternativeName>
        <fullName evidence="9">Farnesylated proteins-converting enzyme 2</fullName>
    </alternativeName>
</protein>
<reference evidence="15" key="1">
    <citation type="journal article" date="2023" name="Mol. Biol. Evol.">
        <title>Third-Generation Sequencing Reveals the Adaptive Role of the Epigenome in Three Deep-Sea Polychaetes.</title>
        <authorList>
            <person name="Perez M."/>
            <person name="Aroh O."/>
            <person name="Sun Y."/>
            <person name="Lan Y."/>
            <person name="Juniper S.K."/>
            <person name="Young C.R."/>
            <person name="Angers B."/>
            <person name="Qian P.Y."/>
        </authorList>
    </citation>
    <scope>NUCLEOTIDE SEQUENCE</scope>
    <source>
        <strain evidence="15">P08H-3</strain>
    </source>
</reference>
<evidence type="ECO:0000313" key="16">
    <source>
        <dbReference type="Proteomes" id="UP001208570"/>
    </source>
</evidence>
<sequence>MAPIFWQLNTVVFDYGPFTSILICLFLAVCYVGSLYIWTSGNQVTWRDHPQTIKKRFVRVSAVCVLVIPFLWLCSSNSHSIKARNLFVWIGLRFQGFIFASIFPLLLTMILFLGPLYLHYLDGIFKIYKESKYWLNNIKNLIWLRNHVVAPVAEEFLFRGCMLPFLVPHFGEDMAVKICPLFFSVEYYTPDIRCNKEGLWEINQHGSVPLINDAVATLQTPQETPTQNDKDNQRTDFDEAFHHFRQGQLTQGSGGRNQLFGSAPFTEEFMFRACMLPLLVPCYGVGWSVIISPLLFGVAHFHHFYEKVKEGADIKVAITESLFQFSYTTVFGAYSAYLFLRTDHLVAPVLAHAFCNHMGFPNFREVAAHPMPQRAFIVAAFVGGLIFWLLLLTPMTAPWLYSNDLYYI</sequence>
<evidence type="ECO:0000256" key="2">
    <source>
        <dbReference type="ARBA" id="ARBA00006897"/>
    </source>
</evidence>
<feature type="domain" description="CAAX prenyl protease 2/Lysostaphin resistance protein A-like" evidence="14">
    <location>
        <begin position="141"/>
        <end position="185"/>
    </location>
</feature>
<dbReference type="PANTHER" id="PTHR13046">
    <property type="entry name" value="PROTEASE U48 CAAX PRENYL PROTEASE RCE1"/>
    <property type="match status" value="1"/>
</dbReference>
<feature type="domain" description="CAAX prenyl protease 2/Lysostaphin resistance protein A-like" evidence="14">
    <location>
        <begin position="263"/>
        <end position="358"/>
    </location>
</feature>
<evidence type="ECO:0000256" key="7">
    <source>
        <dbReference type="ARBA" id="ARBA00022989"/>
    </source>
</evidence>
<accession>A0AAD9K6Y5</accession>
<keyword evidence="6" id="KW-0256">Endoplasmic reticulum</keyword>
<keyword evidence="16" id="KW-1185">Reference proteome</keyword>
<comment type="subcellular location">
    <subcellularLocation>
        <location evidence="1">Endoplasmic reticulum membrane</location>
        <topology evidence="1">Multi-pass membrane protein</topology>
    </subcellularLocation>
</comment>
<dbReference type="InterPro" id="IPR039731">
    <property type="entry name" value="Rce1"/>
</dbReference>
<dbReference type="GO" id="GO:0004222">
    <property type="term" value="F:metalloendopeptidase activity"/>
    <property type="evidence" value="ECO:0007669"/>
    <property type="project" value="InterPro"/>
</dbReference>
<feature type="transmembrane region" description="Helical" evidence="13">
    <location>
        <begin position="278"/>
        <end position="301"/>
    </location>
</feature>
<dbReference type="Pfam" id="PF02517">
    <property type="entry name" value="Rce1-like"/>
    <property type="match status" value="2"/>
</dbReference>
<evidence type="ECO:0000256" key="5">
    <source>
        <dbReference type="ARBA" id="ARBA00022801"/>
    </source>
</evidence>
<feature type="transmembrane region" description="Helical" evidence="13">
    <location>
        <begin position="321"/>
        <end position="340"/>
    </location>
</feature>
<dbReference type="PANTHER" id="PTHR13046:SF0">
    <property type="entry name" value="CAAX PRENYL PROTEASE 2"/>
    <property type="match status" value="1"/>
</dbReference>
<evidence type="ECO:0000256" key="13">
    <source>
        <dbReference type="SAM" id="Phobius"/>
    </source>
</evidence>
<evidence type="ECO:0000256" key="12">
    <source>
        <dbReference type="ARBA" id="ARBA00049763"/>
    </source>
</evidence>